<gene>
    <name evidence="1" type="ORF">BN1723_011538</name>
</gene>
<name>A0A0G4L862_VERLO</name>
<proteinExistence type="predicted"/>
<accession>A0A0G4L862</accession>
<reference evidence="2" key="1">
    <citation type="submission" date="2015-05" db="EMBL/GenBank/DDBJ databases">
        <authorList>
            <person name="Fogelqvist Johan"/>
        </authorList>
    </citation>
    <scope>NUCLEOTIDE SEQUENCE [LARGE SCALE GENOMIC DNA]</scope>
</reference>
<evidence type="ECO:0000313" key="1">
    <source>
        <dbReference type="EMBL" id="CRK18222.1"/>
    </source>
</evidence>
<dbReference type="Proteomes" id="UP000045706">
    <property type="component" value="Unassembled WGS sequence"/>
</dbReference>
<sequence>MQARCSVMRCMLSVYGNASVFTVRWRIIHARSSCDAVANELGCIGAARHGGRLRRAPEHQERDICLWSCIGRYLTTGPYPIENYDRFEKD</sequence>
<organism evidence="1 2">
    <name type="scientific">Verticillium longisporum</name>
    <name type="common">Verticillium dahliae var. longisporum</name>
    <dbReference type="NCBI Taxonomy" id="100787"/>
    <lineage>
        <taxon>Eukaryota</taxon>
        <taxon>Fungi</taxon>
        <taxon>Dikarya</taxon>
        <taxon>Ascomycota</taxon>
        <taxon>Pezizomycotina</taxon>
        <taxon>Sordariomycetes</taxon>
        <taxon>Hypocreomycetidae</taxon>
        <taxon>Glomerellales</taxon>
        <taxon>Plectosphaerellaceae</taxon>
        <taxon>Verticillium</taxon>
    </lineage>
</organism>
<protein>
    <submittedName>
        <fullName evidence="1">Uncharacterized protein</fullName>
    </submittedName>
</protein>
<evidence type="ECO:0000313" key="2">
    <source>
        <dbReference type="Proteomes" id="UP000045706"/>
    </source>
</evidence>
<dbReference type="AlphaFoldDB" id="A0A0G4L862"/>
<dbReference type="EMBL" id="CVQI01008779">
    <property type="protein sequence ID" value="CRK18222.1"/>
    <property type="molecule type" value="Genomic_DNA"/>
</dbReference>